<evidence type="ECO:0000313" key="2">
    <source>
        <dbReference type="Proteomes" id="UP000708148"/>
    </source>
</evidence>
<name>A0A8S1IZB5_9CHLO</name>
<reference evidence="1" key="1">
    <citation type="submission" date="2020-12" db="EMBL/GenBank/DDBJ databases">
        <authorList>
            <person name="Iha C."/>
        </authorList>
    </citation>
    <scope>NUCLEOTIDE SEQUENCE</scope>
</reference>
<gene>
    <name evidence="1" type="ORF">OSTQU699_LOCUS4493</name>
</gene>
<proteinExistence type="predicted"/>
<sequence>MRLVGARVVKAMHTAIQPDIDNANHQLARLRPTRQRSQVFCGDTWSSARRRTRRHCCHQRVSSPLILSHSYSFVTFAVWEDTVFTLLQIALLGRGGVLAVGALRLCHCTVIEARQKGGWNGLRATGRASCAILLSCPLGRPCPDMAFWLFGVAEGKSSRQGGEQGTVQWMSGEQRIGGHRYGPLAVANVDNDQQQHLVIGALYIAAQRAMKRQSAGGTTDRVHWGESAASRDSSCHGLLLETHACNTTFNWRRQRLALHCQSKSAIASHE</sequence>
<dbReference type="EMBL" id="CAJHUC010000958">
    <property type="protein sequence ID" value="CAD7699134.1"/>
    <property type="molecule type" value="Genomic_DNA"/>
</dbReference>
<evidence type="ECO:0000313" key="1">
    <source>
        <dbReference type="EMBL" id="CAD7699134.1"/>
    </source>
</evidence>
<dbReference type="AlphaFoldDB" id="A0A8S1IZB5"/>
<keyword evidence="2" id="KW-1185">Reference proteome</keyword>
<comment type="caution">
    <text evidence="1">The sequence shown here is derived from an EMBL/GenBank/DDBJ whole genome shotgun (WGS) entry which is preliminary data.</text>
</comment>
<protein>
    <submittedName>
        <fullName evidence="1">Uncharacterized protein</fullName>
    </submittedName>
</protein>
<dbReference type="Proteomes" id="UP000708148">
    <property type="component" value="Unassembled WGS sequence"/>
</dbReference>
<organism evidence="1 2">
    <name type="scientific">Ostreobium quekettii</name>
    <dbReference type="NCBI Taxonomy" id="121088"/>
    <lineage>
        <taxon>Eukaryota</taxon>
        <taxon>Viridiplantae</taxon>
        <taxon>Chlorophyta</taxon>
        <taxon>core chlorophytes</taxon>
        <taxon>Ulvophyceae</taxon>
        <taxon>TCBD clade</taxon>
        <taxon>Bryopsidales</taxon>
        <taxon>Ostreobineae</taxon>
        <taxon>Ostreobiaceae</taxon>
        <taxon>Ostreobium</taxon>
    </lineage>
</organism>
<accession>A0A8S1IZB5</accession>